<dbReference type="PROSITE" id="PS50977">
    <property type="entry name" value="HTH_TETR_2"/>
    <property type="match status" value="1"/>
</dbReference>
<dbReference type="InterPro" id="IPR050624">
    <property type="entry name" value="HTH-type_Tx_Regulator"/>
</dbReference>
<keyword evidence="5" id="KW-1185">Reference proteome</keyword>
<reference evidence="5" key="1">
    <citation type="journal article" date="2019" name="Int. J. Syst. Evol. Microbiol.">
        <title>The Global Catalogue of Microorganisms (GCM) 10K type strain sequencing project: providing services to taxonomists for standard genome sequencing and annotation.</title>
        <authorList>
            <consortium name="The Broad Institute Genomics Platform"/>
            <consortium name="The Broad Institute Genome Sequencing Center for Infectious Disease"/>
            <person name="Wu L."/>
            <person name="Ma J."/>
        </authorList>
    </citation>
    <scope>NUCLEOTIDE SEQUENCE [LARGE SCALE GENOMIC DNA]</scope>
    <source>
        <strain evidence="5">CCM 9110</strain>
    </source>
</reference>
<gene>
    <name evidence="4" type="ORF">ACFQ41_06810</name>
</gene>
<dbReference type="Proteomes" id="UP001597199">
    <property type="component" value="Unassembled WGS sequence"/>
</dbReference>
<evidence type="ECO:0000256" key="1">
    <source>
        <dbReference type="ARBA" id="ARBA00023125"/>
    </source>
</evidence>
<organism evidence="4 5">
    <name type="scientific">Lacticaseibacillus suilingensis</name>
    <dbReference type="NCBI Taxonomy" id="2799577"/>
    <lineage>
        <taxon>Bacteria</taxon>
        <taxon>Bacillati</taxon>
        <taxon>Bacillota</taxon>
        <taxon>Bacilli</taxon>
        <taxon>Lactobacillales</taxon>
        <taxon>Lactobacillaceae</taxon>
        <taxon>Lacticaseibacillus</taxon>
    </lineage>
</organism>
<protein>
    <submittedName>
        <fullName evidence="4">TetR/AcrR family transcriptional regulator</fullName>
    </submittedName>
</protein>
<keyword evidence="1 2" id="KW-0238">DNA-binding</keyword>
<dbReference type="EMBL" id="JBHTOA010000030">
    <property type="protein sequence ID" value="MFD1399015.1"/>
    <property type="molecule type" value="Genomic_DNA"/>
</dbReference>
<comment type="caution">
    <text evidence="4">The sequence shown here is derived from an EMBL/GenBank/DDBJ whole genome shotgun (WGS) entry which is preliminary data.</text>
</comment>
<dbReference type="Gene3D" id="1.10.357.10">
    <property type="entry name" value="Tetracycline Repressor, domain 2"/>
    <property type="match status" value="1"/>
</dbReference>
<dbReference type="SUPFAM" id="SSF46689">
    <property type="entry name" value="Homeodomain-like"/>
    <property type="match status" value="1"/>
</dbReference>
<evidence type="ECO:0000313" key="5">
    <source>
        <dbReference type="Proteomes" id="UP001597199"/>
    </source>
</evidence>
<accession>A0ABW4BGY8</accession>
<dbReference type="InterPro" id="IPR009057">
    <property type="entry name" value="Homeodomain-like_sf"/>
</dbReference>
<evidence type="ECO:0000313" key="4">
    <source>
        <dbReference type="EMBL" id="MFD1399015.1"/>
    </source>
</evidence>
<feature type="DNA-binding region" description="H-T-H motif" evidence="2">
    <location>
        <begin position="37"/>
        <end position="56"/>
    </location>
</feature>
<dbReference type="InterPro" id="IPR001647">
    <property type="entry name" value="HTH_TetR"/>
</dbReference>
<dbReference type="RefSeq" id="WP_204118207.1">
    <property type="nucleotide sequence ID" value="NZ_BOLV01000003.1"/>
</dbReference>
<dbReference type="PANTHER" id="PTHR43479">
    <property type="entry name" value="ACREF/ENVCD OPERON REPRESSOR-RELATED"/>
    <property type="match status" value="1"/>
</dbReference>
<name>A0ABW4BGY8_9LACO</name>
<sequence length="194" mass="22118">MTSTNRDKPDLRVRKTRRAIIQALFSLLSKKSFETISVLDLVALAEIGPTTFYRHYQDKYDLAQAAIDDWLARLNPLLIHRLASQGLPKAIQHQPEVDRGLIAELALLRKINTPEVSFKASTLEQLAAQLQAELKARNVSLRYPGPIAHHFAAFIYSFLMVVADEGPDYDERLIENQFDEFKRVFNILNNPDCV</sequence>
<feature type="domain" description="HTH tetR-type" evidence="3">
    <location>
        <begin position="14"/>
        <end position="74"/>
    </location>
</feature>
<dbReference type="Pfam" id="PF00440">
    <property type="entry name" value="TetR_N"/>
    <property type="match status" value="1"/>
</dbReference>
<evidence type="ECO:0000259" key="3">
    <source>
        <dbReference type="PROSITE" id="PS50977"/>
    </source>
</evidence>
<proteinExistence type="predicted"/>
<evidence type="ECO:0000256" key="2">
    <source>
        <dbReference type="PROSITE-ProRule" id="PRU00335"/>
    </source>
</evidence>
<dbReference type="PANTHER" id="PTHR43479:SF7">
    <property type="entry name" value="TETR-FAMILY TRANSCRIPTIONAL REGULATOR"/>
    <property type="match status" value="1"/>
</dbReference>